<dbReference type="RefSeq" id="WP_253760487.1">
    <property type="nucleotide sequence ID" value="NZ_BAABKA010000019.1"/>
</dbReference>
<gene>
    <name evidence="1" type="ORF">HD597_012953</name>
</gene>
<name>A0A9X2GUM6_9ACTN</name>
<comment type="caution">
    <text evidence="1">The sequence shown here is derived from an EMBL/GenBank/DDBJ whole genome shotgun (WGS) entry which is preliminary data.</text>
</comment>
<dbReference type="EMBL" id="JAMZEB010000004">
    <property type="protein sequence ID" value="MCP2365849.1"/>
    <property type="molecule type" value="Genomic_DNA"/>
</dbReference>
<evidence type="ECO:0000313" key="1">
    <source>
        <dbReference type="EMBL" id="MCP2365849.1"/>
    </source>
</evidence>
<organism evidence="1 2">
    <name type="scientific">Nonomuraea thailandensis</name>
    <dbReference type="NCBI Taxonomy" id="1188745"/>
    <lineage>
        <taxon>Bacteria</taxon>
        <taxon>Bacillati</taxon>
        <taxon>Actinomycetota</taxon>
        <taxon>Actinomycetes</taxon>
        <taxon>Streptosporangiales</taxon>
        <taxon>Streptosporangiaceae</taxon>
        <taxon>Nonomuraea</taxon>
    </lineage>
</organism>
<dbReference type="Proteomes" id="UP001139648">
    <property type="component" value="Unassembled WGS sequence"/>
</dbReference>
<evidence type="ECO:0000313" key="2">
    <source>
        <dbReference type="Proteomes" id="UP001139648"/>
    </source>
</evidence>
<keyword evidence="2" id="KW-1185">Reference proteome</keyword>
<accession>A0A9X2GUM6</accession>
<reference evidence="1" key="1">
    <citation type="submission" date="2022-06" db="EMBL/GenBank/DDBJ databases">
        <title>Sequencing the genomes of 1000 actinobacteria strains.</title>
        <authorList>
            <person name="Klenk H.-P."/>
        </authorList>
    </citation>
    <scope>NUCLEOTIDE SEQUENCE</scope>
    <source>
        <strain evidence="1">DSM 46694</strain>
    </source>
</reference>
<proteinExistence type="predicted"/>
<protein>
    <submittedName>
        <fullName evidence="1">Uncharacterized protein</fullName>
    </submittedName>
</protein>
<sequence>MARWTTASAAFFARRAEFHGYIDGNRAQIPNYGERHRRGEPISSATAESTVNQVISRRMVKITRKGWSVVR</sequence>
<dbReference type="AlphaFoldDB" id="A0A9X2GUM6"/>